<evidence type="ECO:0000313" key="1">
    <source>
        <dbReference type="EMBL" id="KKL70758.1"/>
    </source>
</evidence>
<accession>A0A0F9E9N2</accession>
<dbReference type="AlphaFoldDB" id="A0A0F9E9N2"/>
<organism evidence="1">
    <name type="scientific">marine sediment metagenome</name>
    <dbReference type="NCBI Taxonomy" id="412755"/>
    <lineage>
        <taxon>unclassified sequences</taxon>
        <taxon>metagenomes</taxon>
        <taxon>ecological metagenomes</taxon>
    </lineage>
</organism>
<reference evidence="1" key="1">
    <citation type="journal article" date="2015" name="Nature">
        <title>Complex archaea that bridge the gap between prokaryotes and eukaryotes.</title>
        <authorList>
            <person name="Spang A."/>
            <person name="Saw J.H."/>
            <person name="Jorgensen S.L."/>
            <person name="Zaremba-Niedzwiedzka K."/>
            <person name="Martijn J."/>
            <person name="Lind A.E."/>
            <person name="van Eijk R."/>
            <person name="Schleper C."/>
            <person name="Guy L."/>
            <person name="Ettema T.J."/>
        </authorList>
    </citation>
    <scope>NUCLEOTIDE SEQUENCE</scope>
</reference>
<comment type="caution">
    <text evidence="1">The sequence shown here is derived from an EMBL/GenBank/DDBJ whole genome shotgun (WGS) entry which is preliminary data.</text>
</comment>
<protein>
    <submittedName>
        <fullName evidence="1">Uncharacterized protein</fullName>
    </submittedName>
</protein>
<dbReference type="EMBL" id="LAZR01025802">
    <property type="protein sequence ID" value="KKL70758.1"/>
    <property type="molecule type" value="Genomic_DNA"/>
</dbReference>
<proteinExistence type="predicted"/>
<name>A0A0F9E9N2_9ZZZZ</name>
<sequence length="106" mass="11872">MSEQPSDEQVEVAVKLGYIGLVSHRDTIQEAYDYAAEFAKSDDSSLVPVHVVMNTMALQWAQERLDAIEMCEAIKSYCEDDSRSPRRKQAILGGANILLRLLKGEK</sequence>
<gene>
    <name evidence="1" type="ORF">LCGC14_2101700</name>
</gene>